<dbReference type="SMART" id="SM00487">
    <property type="entry name" value="DEXDc"/>
    <property type="match status" value="1"/>
</dbReference>
<dbReference type="Gene3D" id="3.40.50.300">
    <property type="entry name" value="P-loop containing nucleotide triphosphate hydrolases"/>
    <property type="match status" value="1"/>
</dbReference>
<dbReference type="GO" id="GO:0006281">
    <property type="term" value="P:DNA repair"/>
    <property type="evidence" value="ECO:0007669"/>
    <property type="project" value="TreeGrafter"/>
</dbReference>
<accession>A0AAD8UVP4</accession>
<dbReference type="InterPro" id="IPR027417">
    <property type="entry name" value="P-loop_NTPase"/>
</dbReference>
<dbReference type="Pfam" id="PF00176">
    <property type="entry name" value="SNF2-rel_dom"/>
    <property type="match status" value="1"/>
</dbReference>
<dbReference type="SUPFAM" id="SSF52540">
    <property type="entry name" value="P-loop containing nucleoside triphosphate hydrolases"/>
    <property type="match status" value="2"/>
</dbReference>
<dbReference type="Proteomes" id="UP001244207">
    <property type="component" value="Unassembled WGS sequence"/>
</dbReference>
<name>A0AAD8UVP4_GLOAC</name>
<comment type="caution">
    <text evidence="6">The sequence shown here is derived from an EMBL/GenBank/DDBJ whole genome shotgun (WGS) entry which is preliminary data.</text>
</comment>
<dbReference type="GO" id="GO:0005634">
    <property type="term" value="C:nucleus"/>
    <property type="evidence" value="ECO:0007669"/>
    <property type="project" value="TreeGrafter"/>
</dbReference>
<dbReference type="InterPro" id="IPR000330">
    <property type="entry name" value="SNF2_N"/>
</dbReference>
<dbReference type="InterPro" id="IPR050628">
    <property type="entry name" value="SNF2_RAD54_helicase_TF"/>
</dbReference>
<gene>
    <name evidence="6" type="ORF">BDZ83DRAFT_117166</name>
</gene>
<proteinExistence type="predicted"/>
<feature type="domain" description="Helicase ATP-binding" evidence="5">
    <location>
        <begin position="327"/>
        <end position="615"/>
    </location>
</feature>
<keyword evidence="3" id="KW-0067">ATP-binding</keyword>
<dbReference type="GeneID" id="85385027"/>
<organism evidence="6 7">
    <name type="scientific">Glomerella acutata</name>
    <name type="common">Colletotrichum acutatum</name>
    <dbReference type="NCBI Taxonomy" id="27357"/>
    <lineage>
        <taxon>Eukaryota</taxon>
        <taxon>Fungi</taxon>
        <taxon>Dikarya</taxon>
        <taxon>Ascomycota</taxon>
        <taxon>Pezizomycotina</taxon>
        <taxon>Sordariomycetes</taxon>
        <taxon>Hypocreomycetidae</taxon>
        <taxon>Glomerellales</taxon>
        <taxon>Glomerellaceae</taxon>
        <taxon>Colletotrichum</taxon>
        <taxon>Colletotrichum acutatum species complex</taxon>
    </lineage>
</organism>
<keyword evidence="2 6" id="KW-0378">Hydrolase</keyword>
<dbReference type="Gene3D" id="3.40.50.10810">
    <property type="entry name" value="Tandem AAA-ATPase domain"/>
    <property type="match status" value="2"/>
</dbReference>
<dbReference type="PANTHER" id="PTHR45626:SF14">
    <property type="entry name" value="ATP-DEPENDENT DNA HELICASE (EUROFUNG)"/>
    <property type="match status" value="1"/>
</dbReference>
<reference evidence="6" key="1">
    <citation type="submission" date="2021-12" db="EMBL/GenBank/DDBJ databases">
        <title>Comparative genomics, transcriptomics and evolutionary studies reveal genomic signatures of adaptation to plant cell wall in hemibiotrophic fungi.</title>
        <authorList>
            <consortium name="DOE Joint Genome Institute"/>
            <person name="Baroncelli R."/>
            <person name="Diaz J.F."/>
            <person name="Benocci T."/>
            <person name="Peng M."/>
            <person name="Battaglia E."/>
            <person name="Haridas S."/>
            <person name="Andreopoulos W."/>
            <person name="Labutti K."/>
            <person name="Pangilinan J."/>
            <person name="Floch G.L."/>
            <person name="Makela M.R."/>
            <person name="Henrissat B."/>
            <person name="Grigoriev I.V."/>
            <person name="Crouch J.A."/>
            <person name="De Vries R.P."/>
            <person name="Sukno S.A."/>
            <person name="Thon M.R."/>
        </authorList>
    </citation>
    <scope>NUCLEOTIDE SEQUENCE</scope>
    <source>
        <strain evidence="6">CBS 112980</strain>
    </source>
</reference>
<dbReference type="AlphaFoldDB" id="A0AAD8UVP4"/>
<dbReference type="InterPro" id="IPR038718">
    <property type="entry name" value="SNF2-like_sf"/>
</dbReference>
<evidence type="ECO:0000313" key="7">
    <source>
        <dbReference type="Proteomes" id="UP001244207"/>
    </source>
</evidence>
<protein>
    <submittedName>
        <fullName evidence="6">P-loop containing nucleoside triphosphate hydrolase protein</fullName>
    </submittedName>
</protein>
<feature type="region of interest" description="Disordered" evidence="4">
    <location>
        <begin position="502"/>
        <end position="528"/>
    </location>
</feature>
<dbReference type="RefSeq" id="XP_060368718.1">
    <property type="nucleotide sequence ID" value="XM_060501128.1"/>
</dbReference>
<evidence type="ECO:0000259" key="5">
    <source>
        <dbReference type="SMART" id="SM00487"/>
    </source>
</evidence>
<keyword evidence="1" id="KW-0547">Nucleotide-binding</keyword>
<evidence type="ECO:0000256" key="2">
    <source>
        <dbReference type="ARBA" id="ARBA00022801"/>
    </source>
</evidence>
<evidence type="ECO:0000256" key="3">
    <source>
        <dbReference type="ARBA" id="ARBA00022840"/>
    </source>
</evidence>
<dbReference type="InterPro" id="IPR014001">
    <property type="entry name" value="Helicase_ATP-bd"/>
</dbReference>
<evidence type="ECO:0000256" key="4">
    <source>
        <dbReference type="SAM" id="MobiDB-lite"/>
    </source>
</evidence>
<sequence>MAMWAVMIHFPNIFKEWKGNKNAPALSKDNRHFAWGYSHEDWTRAYYTVSMFLYRRRTHEPMSWDKRAARITEDVSWAGYYNAEEAAVEESEALTYDREMALASHSLEELVVPVYSDLDEDSDEDTEERQHVRFQNDLERMGMQDELDQYNKIYSPALTDTEVETLRWSIRADQQHLILEMFQPARKTTSTINEKAAALRRSKLTNAEVKVLLGIAETIANVKEYERAGRTLAKDTRLLAVSKGEGDEAIRHALAAERNTPAYDAAEVHNPGGALQFDPDAVGLAESRRLMGENLPQDNDLVRILSEFLVAPQGATWKNCPISPDQPDFCLKPHQIIDIAWLLAQLSHPIRAAILANECDTGKTVTALFALAEAIARHKATNENDPSATYKPSAIVVPASVLDQTHSVIVDKFYHLFRVHVFYQEIHTAPRSRQKNTIGSQEDFVALIQRFKSEEAKPETANNIILMTYSTNNRRLIPSDHQSQVNVYDEESDQGEEKVAAEFEDDFGNPNKQNTGSGKSSRSRGGLRTRNGHFDLPCEVDLFGFITDEGHIMRNHHSLSWIICAKFKKEFCWLLTATPTVSGVHDLHGYMLAFWENAFGYRSAPANSDSALEIIYTDRFVEAFKKRDQREMARLGVQFNTLMTTTEEAFAQAKDGGDTGYSLSKFQEDRRKDYRTAMENGIPVYLLNPQNFLRHGRNTKWSVEFTSTAVKHALAMCQVRRGMLTPITLPDGTQTCLGEDMPPCDVQTIELAHRRRGDVASLEKFINRYTNDMLLQPASSIIPTEGGAGEINDHTTSRINIAAMRNASLVSTNLRFAALTDPSRRLARATIDGSAAAKMNDIIPKDATHCLQYYYLATRIDSALGCPTDTITLARYAISGSPKMAWCLKYALDLSNKGERCLFYTISPLTAMILSAVLTLCGIETLSVRSTHSQTERDRMLADFNDPNSTVRAMVTSPLLAASAVNYHNACHNGVVVENCPNLGLQWQVIGHLWRLDQEEKVRWKLLQTQNSLDPWIETRNLRAYASNVEAEAAIDDRIQGPLRTICAFEILRFYIGAGYNYYPRCWRPWNLLTSDEVREEGILLSAVAQWLMAHPEDAGDAVPMIEIAKRWNNSMPMTRDIIVGAARELGGQNYIKFDWFTAMDPSLGDPEERAKLFKVLGI</sequence>
<dbReference type="GO" id="GO:0008094">
    <property type="term" value="F:ATP-dependent activity, acting on DNA"/>
    <property type="evidence" value="ECO:0007669"/>
    <property type="project" value="TreeGrafter"/>
</dbReference>
<keyword evidence="7" id="KW-1185">Reference proteome</keyword>
<dbReference type="PANTHER" id="PTHR45626">
    <property type="entry name" value="TRANSCRIPTION TERMINATION FACTOR 2-RELATED"/>
    <property type="match status" value="1"/>
</dbReference>
<evidence type="ECO:0000256" key="1">
    <source>
        <dbReference type="ARBA" id="ARBA00022741"/>
    </source>
</evidence>
<dbReference type="GO" id="GO:0005524">
    <property type="term" value="F:ATP binding"/>
    <property type="evidence" value="ECO:0007669"/>
    <property type="project" value="UniProtKB-KW"/>
</dbReference>
<evidence type="ECO:0000313" key="6">
    <source>
        <dbReference type="EMBL" id="KAK1728663.1"/>
    </source>
</evidence>
<dbReference type="GO" id="GO:0016787">
    <property type="term" value="F:hydrolase activity"/>
    <property type="evidence" value="ECO:0007669"/>
    <property type="project" value="UniProtKB-KW"/>
</dbReference>
<dbReference type="EMBL" id="JAHMHS010000016">
    <property type="protein sequence ID" value="KAK1728663.1"/>
    <property type="molecule type" value="Genomic_DNA"/>
</dbReference>